<dbReference type="Pfam" id="PF09369">
    <property type="entry name" value="MZB"/>
    <property type="match status" value="1"/>
</dbReference>
<keyword evidence="3" id="KW-1185">Reference proteome</keyword>
<proteinExistence type="predicted"/>
<protein>
    <submittedName>
        <fullName evidence="2">DUF1998 domain-containing protein</fullName>
    </submittedName>
</protein>
<name>A0A5M8QMS7_9MICO</name>
<gene>
    <name evidence="2" type="ORF">FQ330_02450</name>
</gene>
<evidence type="ECO:0000313" key="3">
    <source>
        <dbReference type="Proteomes" id="UP000323221"/>
    </source>
</evidence>
<accession>A0A5M8QMS7</accession>
<comment type="caution">
    <text evidence="2">The sequence shown here is derived from an EMBL/GenBank/DDBJ whole genome shotgun (WGS) entry which is preliminary data.</text>
</comment>
<feature type="domain" description="MrfA-like Zn-binding" evidence="1">
    <location>
        <begin position="464"/>
        <end position="562"/>
    </location>
</feature>
<dbReference type="OrthoDB" id="9134227at2"/>
<reference evidence="2 3" key="1">
    <citation type="submission" date="2019-08" db="EMBL/GenBank/DDBJ databases">
        <title>Agrococcus lahaulensis sp. nov., isolated from a cold desert of the Indian Himalayas.</title>
        <authorList>
            <person name="Qu J.H."/>
        </authorList>
    </citation>
    <scope>NUCLEOTIDE SEQUENCE [LARGE SCALE GENOMIC DNA]</scope>
    <source>
        <strain evidence="2 3">NS18</strain>
    </source>
</reference>
<dbReference type="Proteomes" id="UP000323221">
    <property type="component" value="Unassembled WGS sequence"/>
</dbReference>
<organism evidence="2 3">
    <name type="scientific">Agrococcus sediminis</name>
    <dbReference type="NCBI Taxonomy" id="2599924"/>
    <lineage>
        <taxon>Bacteria</taxon>
        <taxon>Bacillati</taxon>
        <taxon>Actinomycetota</taxon>
        <taxon>Actinomycetes</taxon>
        <taxon>Micrococcales</taxon>
        <taxon>Microbacteriaceae</taxon>
        <taxon>Agrococcus</taxon>
    </lineage>
</organism>
<dbReference type="NCBIfam" id="NF038324">
    <property type="entry name" value="DrmB_fam"/>
    <property type="match status" value="1"/>
</dbReference>
<dbReference type="AlphaFoldDB" id="A0A5M8QMS7"/>
<dbReference type="EMBL" id="VOIR01000011">
    <property type="protein sequence ID" value="KAA6436290.1"/>
    <property type="molecule type" value="Genomic_DNA"/>
</dbReference>
<sequence length="609" mass="66068">MTGDRKTRKRATRPADAGRDRAIRLAETVGPYGPGAIIDILGESFMAPTGDEWPSERFLNEVECKRLSERLQVTKLYAAPSQGESSRGVGMRLTFSRFPSWLFCQKCRRLQRLRAADDDGSMPLCSCSGRLVPMRFVAGCTDHSHVQDVDWPRWLHAGPVPDSCDPQHDIQFVSNDSGFGLASLELRCGGCQAVRAFDELDGNRLRGAGVRCGGKQPWQRAGAAAQCEAALVVQQRGATSLHIGESISAIDIPEVVGRAVAVEDAIKRDALFAGLQQQEEDAFRTLLAERIAANVGGSVEQVLRVADDSGALQLAAARRDLLRDEFEAFEAAAAGEAPIENFVTRIMPFAGAGPSAPLNGLFEHVVLVDRLREVRAAVEFRRYRMDAKPVPAVLGRATESRWLPAVEGWGEGIFVRLNGEAIEAWSRADGVEGRVLQVKQNQAASSFAARFPEATPKYVLLHGLAHMLIQELAFSSGFTAASLRERIYAGEGGDAGIFIYTTTSDFEGTLGGLVRQGERERFAALVARALERHEWCANDPVCRESGPQSLQGLNLAACHTCMLISETSCEASNLLLDRACVVGNDQIDGLFSPAMDEMRRHAIMGASGG</sequence>
<evidence type="ECO:0000259" key="1">
    <source>
        <dbReference type="Pfam" id="PF09369"/>
    </source>
</evidence>
<dbReference type="InterPro" id="IPR047721">
    <property type="entry name" value="DrmB"/>
</dbReference>
<dbReference type="RefSeq" id="WP_146354919.1">
    <property type="nucleotide sequence ID" value="NZ_VOIR01000011.1"/>
</dbReference>
<evidence type="ECO:0000313" key="2">
    <source>
        <dbReference type="EMBL" id="KAA6436290.1"/>
    </source>
</evidence>
<dbReference type="InterPro" id="IPR018973">
    <property type="entry name" value="MZB"/>
</dbReference>